<keyword evidence="2" id="KW-1185">Reference proteome</keyword>
<protein>
    <submittedName>
        <fullName evidence="1">Uncharacterized protein</fullName>
    </submittedName>
</protein>
<dbReference type="EMBL" id="KK100972">
    <property type="protein sequence ID" value="KIZ02815.1"/>
    <property type="molecule type" value="Genomic_DNA"/>
</dbReference>
<dbReference type="Proteomes" id="UP000054498">
    <property type="component" value="Unassembled WGS sequence"/>
</dbReference>
<dbReference type="KEGG" id="mng:MNEG_5151"/>
<evidence type="ECO:0000313" key="2">
    <source>
        <dbReference type="Proteomes" id="UP000054498"/>
    </source>
</evidence>
<accession>A0A0D2MIF1</accession>
<dbReference type="RefSeq" id="XP_013901834.1">
    <property type="nucleotide sequence ID" value="XM_014046380.1"/>
</dbReference>
<dbReference type="OrthoDB" id="538747at2759"/>
<dbReference type="GeneID" id="25738028"/>
<name>A0A0D2MIF1_9CHLO</name>
<evidence type="ECO:0000313" key="1">
    <source>
        <dbReference type="EMBL" id="KIZ02815.1"/>
    </source>
</evidence>
<sequence>MDARDEAMANQCPGGMFDCDGDRRDYAKKQWKDFLDSGGVPKRIRDGKTGGPRAF</sequence>
<organism evidence="1 2">
    <name type="scientific">Monoraphidium neglectum</name>
    <dbReference type="NCBI Taxonomy" id="145388"/>
    <lineage>
        <taxon>Eukaryota</taxon>
        <taxon>Viridiplantae</taxon>
        <taxon>Chlorophyta</taxon>
        <taxon>core chlorophytes</taxon>
        <taxon>Chlorophyceae</taxon>
        <taxon>CS clade</taxon>
        <taxon>Sphaeropleales</taxon>
        <taxon>Selenastraceae</taxon>
        <taxon>Monoraphidium</taxon>
    </lineage>
</organism>
<dbReference type="AlphaFoldDB" id="A0A0D2MIF1"/>
<reference evidence="1 2" key="1">
    <citation type="journal article" date="2013" name="BMC Genomics">
        <title>Reconstruction of the lipid metabolism for the microalga Monoraphidium neglectum from its genome sequence reveals characteristics suitable for biofuel production.</title>
        <authorList>
            <person name="Bogen C."/>
            <person name="Al-Dilaimi A."/>
            <person name="Albersmeier A."/>
            <person name="Wichmann J."/>
            <person name="Grundmann M."/>
            <person name="Rupp O."/>
            <person name="Lauersen K.J."/>
            <person name="Blifernez-Klassen O."/>
            <person name="Kalinowski J."/>
            <person name="Goesmann A."/>
            <person name="Mussgnug J.H."/>
            <person name="Kruse O."/>
        </authorList>
    </citation>
    <scope>NUCLEOTIDE SEQUENCE [LARGE SCALE GENOMIC DNA]</scope>
    <source>
        <strain evidence="1 2">SAG 48.87</strain>
    </source>
</reference>
<gene>
    <name evidence="1" type="ORF">MNEG_5151</name>
</gene>
<proteinExistence type="predicted"/>